<gene>
    <name evidence="1" type="ORF">DFH07DRAFT_766344</name>
</gene>
<protein>
    <submittedName>
        <fullName evidence="1">Uncharacterized protein</fullName>
    </submittedName>
</protein>
<dbReference type="AlphaFoldDB" id="A0AAD7K3M1"/>
<comment type="caution">
    <text evidence="1">The sequence shown here is derived from an EMBL/GenBank/DDBJ whole genome shotgun (WGS) entry which is preliminary data.</text>
</comment>
<keyword evidence="2" id="KW-1185">Reference proteome</keyword>
<dbReference type="EMBL" id="JARJLG010000010">
    <property type="protein sequence ID" value="KAJ7777589.1"/>
    <property type="molecule type" value="Genomic_DNA"/>
</dbReference>
<evidence type="ECO:0000313" key="2">
    <source>
        <dbReference type="Proteomes" id="UP001215280"/>
    </source>
</evidence>
<name>A0AAD7K3M1_9AGAR</name>
<reference evidence="1" key="1">
    <citation type="submission" date="2023-03" db="EMBL/GenBank/DDBJ databases">
        <title>Massive genome expansion in bonnet fungi (Mycena s.s.) driven by repeated elements and novel gene families across ecological guilds.</title>
        <authorList>
            <consortium name="Lawrence Berkeley National Laboratory"/>
            <person name="Harder C.B."/>
            <person name="Miyauchi S."/>
            <person name="Viragh M."/>
            <person name="Kuo A."/>
            <person name="Thoen E."/>
            <person name="Andreopoulos B."/>
            <person name="Lu D."/>
            <person name="Skrede I."/>
            <person name="Drula E."/>
            <person name="Henrissat B."/>
            <person name="Morin E."/>
            <person name="Kohler A."/>
            <person name="Barry K."/>
            <person name="LaButti K."/>
            <person name="Morin E."/>
            <person name="Salamov A."/>
            <person name="Lipzen A."/>
            <person name="Mereny Z."/>
            <person name="Hegedus B."/>
            <person name="Baldrian P."/>
            <person name="Stursova M."/>
            <person name="Weitz H."/>
            <person name="Taylor A."/>
            <person name="Grigoriev I.V."/>
            <person name="Nagy L.G."/>
            <person name="Martin F."/>
            <person name="Kauserud H."/>
        </authorList>
    </citation>
    <scope>NUCLEOTIDE SEQUENCE</scope>
    <source>
        <strain evidence="1">CBHHK188m</strain>
    </source>
</reference>
<organism evidence="1 2">
    <name type="scientific">Mycena maculata</name>
    <dbReference type="NCBI Taxonomy" id="230809"/>
    <lineage>
        <taxon>Eukaryota</taxon>
        <taxon>Fungi</taxon>
        <taxon>Dikarya</taxon>
        <taxon>Basidiomycota</taxon>
        <taxon>Agaricomycotina</taxon>
        <taxon>Agaricomycetes</taxon>
        <taxon>Agaricomycetidae</taxon>
        <taxon>Agaricales</taxon>
        <taxon>Marasmiineae</taxon>
        <taxon>Mycenaceae</taxon>
        <taxon>Mycena</taxon>
    </lineage>
</organism>
<proteinExistence type="predicted"/>
<evidence type="ECO:0000313" key="1">
    <source>
        <dbReference type="EMBL" id="KAJ7777589.1"/>
    </source>
</evidence>
<dbReference type="Proteomes" id="UP001215280">
    <property type="component" value="Unassembled WGS sequence"/>
</dbReference>
<accession>A0AAD7K3M1</accession>
<sequence length="263" mass="29150">MSHARRWYRVVEYGQGGWTGGCFAPAAVNQASPAANDREMTMGGGYSQERCVRSRARSATRLLARRSWSAERGRFDFVLAGKPWLAVTLVEACLDHDRPFIFGDTEGGGDLAGTTCVMQTCEVPLEVSREPPPLARGSSARRSCRSVPLRSCAFYRPDLLLAVSGVGLDFNEWTIYRPVLSSRTVSWIEARGLEEVDICMTFSSVCFWRHGFDVKEVSNPAPTCEEYNQMLAKGLFRRSLSSLARARARGDSVEDDEAEEDAS</sequence>